<keyword evidence="1" id="KW-1133">Transmembrane helix</keyword>
<sequence length="279" mass="31637">MGIEPTNSLTTKTHELRRNRFAFVMSMCIVSPMKAYLSEDFPWACHAVTPVTNFTMFNHTKLIQCEGVASYYDRLQSVQVIRVVLDFAGQPPIPPDKCISSLLLGLPGVFFYPDSIRNILCSYVEMDYKTFQSYMTMLFASTVWYSNAGLCITATYLKRKHKECSFSEVDPTLVAFAATLYSPVAVWMGGNIDFMLAAFHVLFKIPVSAELVDYQFDGDGLSILYTMAVASLPVMYGFYMPKMSKFTRLMPWSGKPDNSPENYGSFSYNSLKVRWMSEL</sequence>
<dbReference type="EMBL" id="JNBS01002166">
    <property type="protein sequence ID" value="OQR94764.1"/>
    <property type="molecule type" value="Genomic_DNA"/>
</dbReference>
<reference evidence="2 3" key="1">
    <citation type="journal article" date="2014" name="Genome Biol. Evol.">
        <title>The secreted proteins of Achlya hypogyna and Thraustotheca clavata identify the ancestral oomycete secretome and reveal gene acquisitions by horizontal gene transfer.</title>
        <authorList>
            <person name="Misner I."/>
            <person name="Blouin N."/>
            <person name="Leonard G."/>
            <person name="Richards T.A."/>
            <person name="Lane C.E."/>
        </authorList>
    </citation>
    <scope>NUCLEOTIDE SEQUENCE [LARGE SCALE GENOMIC DNA]</scope>
    <source>
        <strain evidence="2 3">ATCC 34112</strain>
    </source>
</reference>
<dbReference type="AlphaFoldDB" id="A0A1V9Z9U1"/>
<accession>A0A1V9Z9U1</accession>
<keyword evidence="1" id="KW-0472">Membrane</keyword>
<feature type="transmembrane region" description="Helical" evidence="1">
    <location>
        <begin position="134"/>
        <end position="157"/>
    </location>
</feature>
<feature type="transmembrane region" description="Helical" evidence="1">
    <location>
        <begin position="178"/>
        <end position="203"/>
    </location>
</feature>
<proteinExistence type="predicted"/>
<protein>
    <recommendedName>
        <fullName evidence="4">Transmembrane protein</fullName>
    </recommendedName>
</protein>
<gene>
    <name evidence="2" type="ORF">THRCLA_08106</name>
</gene>
<organism evidence="2 3">
    <name type="scientific">Thraustotheca clavata</name>
    <dbReference type="NCBI Taxonomy" id="74557"/>
    <lineage>
        <taxon>Eukaryota</taxon>
        <taxon>Sar</taxon>
        <taxon>Stramenopiles</taxon>
        <taxon>Oomycota</taxon>
        <taxon>Saprolegniomycetes</taxon>
        <taxon>Saprolegniales</taxon>
        <taxon>Achlyaceae</taxon>
        <taxon>Thraustotheca</taxon>
    </lineage>
</organism>
<evidence type="ECO:0000256" key="1">
    <source>
        <dbReference type="SAM" id="Phobius"/>
    </source>
</evidence>
<feature type="transmembrane region" description="Helical" evidence="1">
    <location>
        <begin position="223"/>
        <end position="240"/>
    </location>
</feature>
<evidence type="ECO:0000313" key="2">
    <source>
        <dbReference type="EMBL" id="OQR94764.1"/>
    </source>
</evidence>
<evidence type="ECO:0000313" key="3">
    <source>
        <dbReference type="Proteomes" id="UP000243217"/>
    </source>
</evidence>
<feature type="transmembrane region" description="Helical" evidence="1">
    <location>
        <begin position="21"/>
        <end position="37"/>
    </location>
</feature>
<dbReference type="Proteomes" id="UP000243217">
    <property type="component" value="Unassembled WGS sequence"/>
</dbReference>
<comment type="caution">
    <text evidence="2">The sequence shown here is derived from an EMBL/GenBank/DDBJ whole genome shotgun (WGS) entry which is preliminary data.</text>
</comment>
<name>A0A1V9Z9U1_9STRA</name>
<keyword evidence="3" id="KW-1185">Reference proteome</keyword>
<evidence type="ECO:0008006" key="4">
    <source>
        <dbReference type="Google" id="ProtNLM"/>
    </source>
</evidence>
<keyword evidence="1" id="KW-0812">Transmembrane</keyword>